<dbReference type="RefSeq" id="WP_256997530.1">
    <property type="nucleotide sequence ID" value="NZ_CP063845.1"/>
</dbReference>
<dbReference type="EMBL" id="CP063845">
    <property type="protein sequence ID" value="UFP95421.1"/>
    <property type="molecule type" value="Genomic_DNA"/>
</dbReference>
<dbReference type="PANTHER" id="PTHR10605">
    <property type="entry name" value="HEPARAN SULFATE SULFOTRANSFERASE"/>
    <property type="match status" value="1"/>
</dbReference>
<dbReference type="PANTHER" id="PTHR10605:SF56">
    <property type="entry name" value="BIFUNCTIONAL HEPARAN SULFATE N-DEACETYLASE_N-SULFOTRANSFERASE"/>
    <property type="match status" value="1"/>
</dbReference>
<sequence>MTTQISPSPRRTAAGVLPNLVIAGVVKGGTTSVFTYLSQHPDICASSKKETCYFLPLRYGNPLAPVDQYLANFSRYREQPYVMEATPGYFEGGSKLAQTMRETLGSKTRVIVILREPIERLFSFYNYQKAMLNLAQNMTFDRYIEACQNMPDTEVCKQVNDPYWGIKGGFYTEYIDSWFDVYEDSLKVFFFDQLKSDPAALLQQIYAWLKVEPILPDSLRVENKTVNYKNAWLHKAALSVNMRAERVLRAFPDLKDATRRLYFALNGRPFEERMTEATRAHLRSVYEPYNRRLAVQLTHRGYRDLPDWLSSAPTGRLS</sequence>
<evidence type="ECO:0000256" key="2">
    <source>
        <dbReference type="ARBA" id="ARBA00023180"/>
    </source>
</evidence>
<keyword evidence="1" id="KW-0808">Transferase</keyword>
<dbReference type="Proteomes" id="UP001054846">
    <property type="component" value="Chromosome"/>
</dbReference>
<dbReference type="InterPro" id="IPR027417">
    <property type="entry name" value="P-loop_NTPase"/>
</dbReference>
<dbReference type="Gene3D" id="3.40.50.300">
    <property type="entry name" value="P-loop containing nucleotide triphosphate hydrolases"/>
    <property type="match status" value="1"/>
</dbReference>
<evidence type="ECO:0000256" key="1">
    <source>
        <dbReference type="ARBA" id="ARBA00022679"/>
    </source>
</evidence>
<keyword evidence="5" id="KW-1185">Reference proteome</keyword>
<protein>
    <submittedName>
        <fullName evidence="4">Sulfotransferase domain-containing protein</fullName>
    </submittedName>
</protein>
<gene>
    <name evidence="4" type="ORF">ISF26_04005</name>
</gene>
<evidence type="ECO:0000259" key="3">
    <source>
        <dbReference type="Pfam" id="PF00685"/>
    </source>
</evidence>
<dbReference type="SUPFAM" id="SSF52540">
    <property type="entry name" value="P-loop containing nucleoside triphosphate hydrolases"/>
    <property type="match status" value="1"/>
</dbReference>
<reference evidence="4 5" key="1">
    <citation type="journal article" date="2021" name="Genome Biol. Evol.">
        <title>Complete Genome Sequencing of a Novel Gloeobacter Species from a Waterfall Cave in Mexico.</title>
        <authorList>
            <person name="Saw J.H."/>
            <person name="Cardona T."/>
            <person name="Montejano G."/>
        </authorList>
    </citation>
    <scope>NUCLEOTIDE SEQUENCE [LARGE SCALE GENOMIC DNA]</scope>
    <source>
        <strain evidence="4">MG652769</strain>
    </source>
</reference>
<evidence type="ECO:0000313" key="4">
    <source>
        <dbReference type="EMBL" id="UFP95421.1"/>
    </source>
</evidence>
<accession>A0ABY3PP53</accession>
<keyword evidence="2" id="KW-0325">Glycoprotein</keyword>
<organism evidence="4 5">
    <name type="scientific">Gloeobacter morelensis MG652769</name>
    <dbReference type="NCBI Taxonomy" id="2781736"/>
    <lineage>
        <taxon>Bacteria</taxon>
        <taxon>Bacillati</taxon>
        <taxon>Cyanobacteriota</taxon>
        <taxon>Cyanophyceae</taxon>
        <taxon>Gloeobacterales</taxon>
        <taxon>Gloeobacteraceae</taxon>
        <taxon>Gloeobacter</taxon>
        <taxon>Gloeobacter morelensis</taxon>
    </lineage>
</organism>
<evidence type="ECO:0000313" key="5">
    <source>
        <dbReference type="Proteomes" id="UP001054846"/>
    </source>
</evidence>
<name>A0ABY3PP53_9CYAN</name>
<dbReference type="InterPro" id="IPR037359">
    <property type="entry name" value="NST/OST"/>
</dbReference>
<dbReference type="InterPro" id="IPR000863">
    <property type="entry name" value="Sulfotransferase_dom"/>
</dbReference>
<feature type="domain" description="Sulfotransferase" evidence="3">
    <location>
        <begin position="18"/>
        <end position="212"/>
    </location>
</feature>
<proteinExistence type="predicted"/>
<dbReference type="Pfam" id="PF00685">
    <property type="entry name" value="Sulfotransfer_1"/>
    <property type="match status" value="1"/>
</dbReference>